<evidence type="ECO:0000313" key="3">
    <source>
        <dbReference type="EMBL" id="QCP53632.1"/>
    </source>
</evidence>
<dbReference type="InterPro" id="IPR011059">
    <property type="entry name" value="Metal-dep_hydrolase_composite"/>
</dbReference>
<proteinExistence type="predicted"/>
<dbReference type="Gene3D" id="3.20.20.140">
    <property type="entry name" value="Metal-dependent hydrolases"/>
    <property type="match status" value="1"/>
</dbReference>
<dbReference type="PANTHER" id="PTHR22642">
    <property type="entry name" value="IMIDAZOLONEPROPIONASE"/>
    <property type="match status" value="1"/>
</dbReference>
<dbReference type="OrthoDB" id="9031471at2"/>
<protein>
    <submittedName>
        <fullName evidence="3">Amidohydrolase</fullName>
    </submittedName>
</protein>
<organism evidence="3 4">
    <name type="scientific">Trinickia violacea</name>
    <dbReference type="NCBI Taxonomy" id="2571746"/>
    <lineage>
        <taxon>Bacteria</taxon>
        <taxon>Pseudomonadati</taxon>
        <taxon>Pseudomonadota</taxon>
        <taxon>Betaproteobacteria</taxon>
        <taxon>Burkholderiales</taxon>
        <taxon>Burkholderiaceae</taxon>
        <taxon>Trinickia</taxon>
    </lineage>
</organism>
<keyword evidence="3" id="KW-0378">Hydrolase</keyword>
<feature type="region of interest" description="Disordered" evidence="1">
    <location>
        <begin position="170"/>
        <end position="189"/>
    </location>
</feature>
<sequence length="625" mass="69072">MTAQLNEAATADTVFFNGKIATQDDKRSFVTAIAVKDGRVLATGSDHNVMQRADANTKRIDLQGRTVIPGLNDSHLHVIRGGLNFNMELRWDGVPSLADALDMLRRQVARTPAPQWVRVVGGWNELQFAERRGPTLEEINAIAPDTPVFLLHLYDSALLNGAALRAVGYTKDTPNPPGGEIQRDRSGNPTGMLIARPNAGLLYATLAKGPKLPYDDQVNSTRHFMRELNRLGVTSAIDAGGGYQAYPDDYAVIMELAKRGELTMRIAYNLFTQNAKKEIEDFAKWVKMTKPGDGDEFLRVNGAGEMLVFSAADFEDFLEPRPDLPDTLETELTDVVKLLVQNRWPFRLHATYDESIGRFLNVFEAVNREVPFNGLRWFFDHCETISEANIARIAALGGGIAVQHRMAYQGEYFIHRYGAEAAERTPPIQKMLAAGLPVGAGTDATRVASFNPFVSLYWMVSGRTVGGTLLYPDRNRLDRMEALRRYTVGSAWFSSEEDRKGALMPGQYADFAALTDDFFTVDEERIKYLASVLTVVNGKVVYADEEFSPLAPADLPVSPSWSPVAEFGGYSRYRPSAASARACVDGCANLCGVHAHSHMWAWRSNVPVSDDNSFWGALGCSCFAF</sequence>
<evidence type="ECO:0000313" key="4">
    <source>
        <dbReference type="Proteomes" id="UP000298656"/>
    </source>
</evidence>
<dbReference type="SUPFAM" id="SSF51556">
    <property type="entry name" value="Metallo-dependent hydrolases"/>
    <property type="match status" value="1"/>
</dbReference>
<dbReference type="InterPro" id="IPR013108">
    <property type="entry name" value="Amidohydro_3"/>
</dbReference>
<evidence type="ECO:0000259" key="2">
    <source>
        <dbReference type="Pfam" id="PF07969"/>
    </source>
</evidence>
<dbReference type="InterPro" id="IPR032466">
    <property type="entry name" value="Metal_Hydrolase"/>
</dbReference>
<dbReference type="EMBL" id="CP040078">
    <property type="protein sequence ID" value="QCP53632.1"/>
    <property type="molecule type" value="Genomic_DNA"/>
</dbReference>
<dbReference type="Proteomes" id="UP000298656">
    <property type="component" value="Chromosome 2"/>
</dbReference>
<reference evidence="3 4" key="1">
    <citation type="submission" date="2019-05" db="EMBL/GenBank/DDBJ databases">
        <title>Burkholderia sp. DHOD12, isolated from subtropical forest soil.</title>
        <authorList>
            <person name="Gao Z.-H."/>
            <person name="Qiu L.-H."/>
        </authorList>
    </citation>
    <scope>NUCLEOTIDE SEQUENCE [LARGE SCALE GENOMIC DNA]</scope>
    <source>
        <strain evidence="3 4">DHOD12</strain>
    </source>
</reference>
<dbReference type="SUPFAM" id="SSF51338">
    <property type="entry name" value="Composite domain of metallo-dependent hydrolases"/>
    <property type="match status" value="1"/>
</dbReference>
<dbReference type="AlphaFoldDB" id="A0A4P8IWM2"/>
<dbReference type="Pfam" id="PF07969">
    <property type="entry name" value="Amidohydro_3"/>
    <property type="match status" value="1"/>
</dbReference>
<dbReference type="PANTHER" id="PTHR22642:SF21">
    <property type="entry name" value="PERIPLASMIC PROTEIN"/>
    <property type="match status" value="1"/>
</dbReference>
<keyword evidence="4" id="KW-1185">Reference proteome</keyword>
<accession>A0A4P8IWM2</accession>
<gene>
    <name evidence="3" type="ORF">FAZ95_31895</name>
</gene>
<dbReference type="GO" id="GO:0016810">
    <property type="term" value="F:hydrolase activity, acting on carbon-nitrogen (but not peptide) bonds"/>
    <property type="evidence" value="ECO:0007669"/>
    <property type="project" value="InterPro"/>
</dbReference>
<dbReference type="KEGG" id="tvl:FAZ95_31895"/>
<dbReference type="Gene3D" id="2.30.40.10">
    <property type="entry name" value="Urease, subunit C, domain 1"/>
    <property type="match status" value="1"/>
</dbReference>
<name>A0A4P8IWM2_9BURK</name>
<dbReference type="InterPro" id="IPR033932">
    <property type="entry name" value="YtcJ-like"/>
</dbReference>
<feature type="domain" description="Amidohydrolase 3" evidence="2">
    <location>
        <begin position="60"/>
        <end position="542"/>
    </location>
</feature>
<dbReference type="Gene3D" id="3.10.310.70">
    <property type="match status" value="1"/>
</dbReference>
<dbReference type="CDD" id="cd01300">
    <property type="entry name" value="YtcJ_like"/>
    <property type="match status" value="1"/>
</dbReference>
<dbReference type="RefSeq" id="WP_137336401.1">
    <property type="nucleotide sequence ID" value="NZ_CP040078.1"/>
</dbReference>
<evidence type="ECO:0000256" key="1">
    <source>
        <dbReference type="SAM" id="MobiDB-lite"/>
    </source>
</evidence>